<evidence type="ECO:0000259" key="3">
    <source>
        <dbReference type="PROSITE" id="PS50076"/>
    </source>
</evidence>
<dbReference type="Pfam" id="PF13181">
    <property type="entry name" value="TPR_8"/>
    <property type="match status" value="1"/>
</dbReference>
<gene>
    <name evidence="4" type="ORF">PVAP13_5NG185300</name>
</gene>
<reference evidence="4" key="1">
    <citation type="submission" date="2020-05" db="EMBL/GenBank/DDBJ databases">
        <title>WGS assembly of Panicum virgatum.</title>
        <authorList>
            <person name="Lovell J.T."/>
            <person name="Jenkins J."/>
            <person name="Shu S."/>
            <person name="Juenger T.E."/>
            <person name="Schmutz J."/>
        </authorList>
    </citation>
    <scope>NUCLEOTIDE SEQUENCE</scope>
    <source>
        <strain evidence="4">AP13</strain>
    </source>
</reference>
<keyword evidence="5" id="KW-1185">Reference proteome</keyword>
<dbReference type="SMART" id="SM00028">
    <property type="entry name" value="TPR"/>
    <property type="match status" value="7"/>
</dbReference>
<evidence type="ECO:0000256" key="1">
    <source>
        <dbReference type="PROSITE-ProRule" id="PRU00339"/>
    </source>
</evidence>
<dbReference type="Pfam" id="PF00226">
    <property type="entry name" value="DnaJ"/>
    <property type="match status" value="1"/>
</dbReference>
<name>A0A8T0RRK7_PANVG</name>
<dbReference type="InterPro" id="IPR036869">
    <property type="entry name" value="J_dom_sf"/>
</dbReference>
<evidence type="ECO:0000313" key="5">
    <source>
        <dbReference type="Proteomes" id="UP000823388"/>
    </source>
</evidence>
<evidence type="ECO:0000256" key="2">
    <source>
        <dbReference type="SAM" id="Coils"/>
    </source>
</evidence>
<dbReference type="InterPro" id="IPR019734">
    <property type="entry name" value="TPR_rpt"/>
</dbReference>
<dbReference type="GO" id="GO:0005783">
    <property type="term" value="C:endoplasmic reticulum"/>
    <property type="evidence" value="ECO:0007669"/>
    <property type="project" value="UniProtKB-ARBA"/>
</dbReference>
<dbReference type="PROSITE" id="PS50076">
    <property type="entry name" value="DNAJ_2"/>
    <property type="match status" value="1"/>
</dbReference>
<dbReference type="AlphaFoldDB" id="A0A8T0RRK7"/>
<sequence>MVQDWGHFRALGMKTVEAEIAINPWSPIGAKGELQHAWFKVSGIPPDQRSLRTIAKVGGLVGKTLEIDDKTRYRNDYVRMKIACRDVTKVPAVAESSLGLFIYDFFFEREMVAPPQQPVPPVGASKVDNCETWRLRGNQAYTKGRLTEAEDCYTQGIDSFSRNEGSREALKLCYSNRAATRMSLGKMREALSDCRKATDIDSSFLKAQVRAAKCLLALGDVEEAQKAFEMCLKSNHLSSLDRKIVKEASDGLQKTQKISGFILQSKEYLIKKAFDKIPSALQMISDALSISIYSDNLMAMKAEALLLLRRYDEVIQFCEETLCLAERNSVCLCLDENTESNNLDNNTCSVKLWRQYLIAKSYFFLGKLEEAHKFLTKCDQVKVMECRCGKQSQESISSFSMTISELLRLKAAGNEAFQSGKYLEAVEYYTTALMSNGESLRFLAVCFCNRAAAYQAMGQILDAIADCSLAIALDADYAKAFSRRSSLYELIGDYNQAANDLRRLIALLEKQLQEDMSMSLEKTESIRNNLSQAKLRLSSLELDARKGASSNMYLILGIEPSSSSADIKKAYHKAALKHHPDKAGKFLVRTENISDAAWREITNEIRRYADYLFKIIGNAYNSFQALQ</sequence>
<keyword evidence="2" id="KW-0175">Coiled coil</keyword>
<dbReference type="SUPFAM" id="SSF48452">
    <property type="entry name" value="TPR-like"/>
    <property type="match status" value="3"/>
</dbReference>
<dbReference type="PANTHER" id="PTHR45181">
    <property type="entry name" value="HEAT SHOCK PROTEIN DNAJ WITH TETRATRICOPEPTIDE REPEAT-CONTAINING PROTEIN"/>
    <property type="match status" value="1"/>
</dbReference>
<feature type="repeat" description="TPR" evidence="1">
    <location>
        <begin position="478"/>
        <end position="511"/>
    </location>
</feature>
<dbReference type="Pfam" id="PF14559">
    <property type="entry name" value="TPR_19"/>
    <property type="match status" value="1"/>
</dbReference>
<dbReference type="PANTHER" id="PTHR45181:SF14">
    <property type="entry name" value="TETRATRICOPEPTIDE REPEAT (TPR)-LIKE SUPERFAMILY PROTEIN"/>
    <property type="match status" value="1"/>
</dbReference>
<evidence type="ECO:0000313" key="4">
    <source>
        <dbReference type="EMBL" id="KAG2587950.1"/>
    </source>
</evidence>
<protein>
    <recommendedName>
        <fullName evidence="3">J domain-containing protein</fullName>
    </recommendedName>
</protein>
<dbReference type="Proteomes" id="UP000823388">
    <property type="component" value="Chromosome 5N"/>
</dbReference>
<dbReference type="PRINTS" id="PR00625">
    <property type="entry name" value="JDOMAIN"/>
</dbReference>
<dbReference type="EMBL" id="CM029046">
    <property type="protein sequence ID" value="KAG2587950.1"/>
    <property type="molecule type" value="Genomic_DNA"/>
</dbReference>
<comment type="caution">
    <text evidence="4">The sequence shown here is derived from an EMBL/GenBank/DDBJ whole genome shotgun (WGS) entry which is preliminary data.</text>
</comment>
<organism evidence="4 5">
    <name type="scientific">Panicum virgatum</name>
    <name type="common">Blackwell switchgrass</name>
    <dbReference type="NCBI Taxonomy" id="38727"/>
    <lineage>
        <taxon>Eukaryota</taxon>
        <taxon>Viridiplantae</taxon>
        <taxon>Streptophyta</taxon>
        <taxon>Embryophyta</taxon>
        <taxon>Tracheophyta</taxon>
        <taxon>Spermatophyta</taxon>
        <taxon>Magnoliopsida</taxon>
        <taxon>Liliopsida</taxon>
        <taxon>Poales</taxon>
        <taxon>Poaceae</taxon>
        <taxon>PACMAD clade</taxon>
        <taxon>Panicoideae</taxon>
        <taxon>Panicodae</taxon>
        <taxon>Paniceae</taxon>
        <taxon>Panicinae</taxon>
        <taxon>Panicum</taxon>
        <taxon>Panicum sect. Hiantes</taxon>
    </lineage>
</organism>
<dbReference type="Gene3D" id="1.10.287.110">
    <property type="entry name" value="DnaJ domain"/>
    <property type="match status" value="1"/>
</dbReference>
<dbReference type="Gene3D" id="1.25.40.10">
    <property type="entry name" value="Tetratricopeptide repeat domain"/>
    <property type="match status" value="2"/>
</dbReference>
<keyword evidence="1" id="KW-0802">TPR repeat</keyword>
<dbReference type="InterPro" id="IPR011990">
    <property type="entry name" value="TPR-like_helical_dom_sf"/>
</dbReference>
<feature type="coiled-coil region" evidence="2">
    <location>
        <begin position="491"/>
        <end position="543"/>
    </location>
</feature>
<dbReference type="SMART" id="SM00271">
    <property type="entry name" value="DnaJ"/>
    <property type="match status" value="1"/>
</dbReference>
<dbReference type="PROSITE" id="PS50005">
    <property type="entry name" value="TPR"/>
    <property type="match status" value="1"/>
</dbReference>
<dbReference type="SUPFAM" id="SSF46565">
    <property type="entry name" value="Chaperone J-domain"/>
    <property type="match status" value="1"/>
</dbReference>
<accession>A0A8T0RRK7</accession>
<feature type="domain" description="J" evidence="3">
    <location>
        <begin position="551"/>
        <end position="624"/>
    </location>
</feature>
<proteinExistence type="predicted"/>
<dbReference type="InterPro" id="IPR001623">
    <property type="entry name" value="DnaJ_domain"/>
</dbReference>
<dbReference type="CDD" id="cd06257">
    <property type="entry name" value="DnaJ"/>
    <property type="match status" value="1"/>
</dbReference>